<feature type="domain" description="DUF4935" evidence="1">
    <location>
        <begin position="3"/>
        <end position="168"/>
    </location>
</feature>
<dbReference type="EMBL" id="JAHHIF010000027">
    <property type="protein sequence ID" value="MBW4546582.1"/>
    <property type="molecule type" value="Genomic_DNA"/>
</dbReference>
<dbReference type="Proteomes" id="UP000753908">
    <property type="component" value="Unassembled WGS sequence"/>
</dbReference>
<evidence type="ECO:0000313" key="2">
    <source>
        <dbReference type="EMBL" id="MBW4546582.1"/>
    </source>
</evidence>
<dbReference type="InterPro" id="IPR032557">
    <property type="entry name" value="DUF4935"/>
</dbReference>
<reference evidence="2" key="2">
    <citation type="journal article" date="2022" name="Microbiol. Resour. Announc.">
        <title>Metagenome Sequencing to Explore Phylogenomics of Terrestrial Cyanobacteria.</title>
        <authorList>
            <person name="Ward R.D."/>
            <person name="Stajich J.E."/>
            <person name="Johansen J.R."/>
            <person name="Huntemann M."/>
            <person name="Clum A."/>
            <person name="Foster B."/>
            <person name="Foster B."/>
            <person name="Roux S."/>
            <person name="Palaniappan K."/>
            <person name="Varghese N."/>
            <person name="Mukherjee S."/>
            <person name="Reddy T.B.K."/>
            <person name="Daum C."/>
            <person name="Copeland A."/>
            <person name="Chen I.A."/>
            <person name="Ivanova N.N."/>
            <person name="Kyrpides N.C."/>
            <person name="Shapiro N."/>
            <person name="Eloe-Fadrosh E.A."/>
            <person name="Pietrasiak N."/>
        </authorList>
    </citation>
    <scope>NUCLEOTIDE SEQUENCE</scope>
    <source>
        <strain evidence="2">CPER-KK1</strain>
    </source>
</reference>
<protein>
    <submittedName>
        <fullName evidence="2">DUF4935 domain-containing protein</fullName>
    </submittedName>
</protein>
<evidence type="ECO:0000313" key="3">
    <source>
        <dbReference type="Proteomes" id="UP000753908"/>
    </source>
</evidence>
<reference evidence="2" key="1">
    <citation type="submission" date="2021-05" db="EMBL/GenBank/DDBJ databases">
        <authorList>
            <person name="Pietrasiak N."/>
            <person name="Ward R."/>
            <person name="Stajich J.E."/>
            <person name="Kurbessoian T."/>
        </authorList>
    </citation>
    <scope>NUCLEOTIDE SEQUENCE</scope>
    <source>
        <strain evidence="2">CPER-KK1</strain>
    </source>
</reference>
<accession>A0A951UB56</accession>
<gene>
    <name evidence="2" type="ORF">KME25_19370</name>
</gene>
<comment type="caution">
    <text evidence="2">The sequence shown here is derived from an EMBL/GenBank/DDBJ whole genome shotgun (WGS) entry which is preliminary data.</text>
</comment>
<dbReference type="AlphaFoldDB" id="A0A951UB56"/>
<dbReference type="Pfam" id="PF16289">
    <property type="entry name" value="PIN_12"/>
    <property type="match status" value="1"/>
</dbReference>
<evidence type="ECO:0000259" key="1">
    <source>
        <dbReference type="Pfam" id="PF16289"/>
    </source>
</evidence>
<name>A0A951UB56_9CYAN</name>
<organism evidence="2 3">
    <name type="scientific">Symplocastrum torsivum CPER-KK1</name>
    <dbReference type="NCBI Taxonomy" id="450513"/>
    <lineage>
        <taxon>Bacteria</taxon>
        <taxon>Bacillati</taxon>
        <taxon>Cyanobacteriota</taxon>
        <taxon>Cyanophyceae</taxon>
        <taxon>Oscillatoriophycideae</taxon>
        <taxon>Oscillatoriales</taxon>
        <taxon>Microcoleaceae</taxon>
        <taxon>Symplocastrum</taxon>
    </lineage>
</organism>
<proteinExistence type="predicted"/>
<sequence>MRLYIETNFLMSIATGRHSQPYNLLSTPPSSVRIAIPSIRCMEALSALEDELKRRNRFENELNLQISQLRRDVTSPYAPSLLFHVRQSVVENRGLLNNVKERLSQALDQLAAKAEIIALTADMLQTSLNTAFFEKEPTDNLILCSILQDASVHPTEVKVFLSGNVKEFGALDVQQPLRDAGVEQYFRTTESFLGWLNSQSTS</sequence>